<evidence type="ECO:0000313" key="9">
    <source>
        <dbReference type="WBParaSite" id="HDID_0000613201-mRNA-1"/>
    </source>
</evidence>
<protein>
    <submittedName>
        <fullName evidence="5 9">Uncharacterized protein</fullName>
    </submittedName>
</protein>
<dbReference type="OrthoDB" id="6267653at2759"/>
<dbReference type="AlphaFoldDB" id="A0A0R3SMG7"/>
<evidence type="ECO:0000256" key="2">
    <source>
        <dbReference type="ARBA" id="ARBA00022525"/>
    </source>
</evidence>
<keyword evidence="8" id="KW-1185">Reference proteome</keyword>
<reference evidence="9" key="1">
    <citation type="submission" date="2017-02" db="UniProtKB">
        <authorList>
            <consortium name="WormBaseParasite"/>
        </authorList>
    </citation>
    <scope>IDENTIFICATION</scope>
</reference>
<evidence type="ECO:0000256" key="1">
    <source>
        <dbReference type="ARBA" id="ARBA00004613"/>
    </source>
</evidence>
<dbReference type="Gene3D" id="2.40.50.120">
    <property type="match status" value="1"/>
</dbReference>
<gene>
    <name evidence="5" type="ORF">HDID_LOCUS6130</name>
    <name evidence="6" type="ORF">WMSIL1_LOCUS9032</name>
</gene>
<comment type="subcellular location">
    <subcellularLocation>
        <location evidence="1">Secreted</location>
    </subcellularLocation>
</comment>
<sequence>MLTTLTLINDGEMKNICSCENTILQQRFCDYDFVITGRKAGEIKRINMDLLGVRHGISIVPIAVNHVVRGPIEVNTIVNLFYVVDSSCGVDSNSIPKNDESYLITGYRYKRRSTGARKGKEPFFVTACSDSMKLNTLTITQIGGVFSQLYCLREYKPITKDFCSFPLYAASCFSKYRICLDTNNTAEWNSILYLRDMEDIPKELHNFVQNQIVERVNEARLHNQCVRNLRKHR</sequence>
<evidence type="ECO:0000313" key="6">
    <source>
        <dbReference type="EMBL" id="VUZ49992.1"/>
    </source>
</evidence>
<dbReference type="InterPro" id="IPR008993">
    <property type="entry name" value="TIMP-like_OB-fold"/>
</dbReference>
<reference evidence="5 7" key="2">
    <citation type="submission" date="2018-11" db="EMBL/GenBank/DDBJ databases">
        <authorList>
            <consortium name="Pathogen Informatics"/>
        </authorList>
    </citation>
    <scope>NUCLEOTIDE SEQUENCE [LARGE SCALE GENOMIC DNA]</scope>
</reference>
<dbReference type="Proteomes" id="UP000274504">
    <property type="component" value="Unassembled WGS sequence"/>
</dbReference>
<feature type="disulfide bond" evidence="4">
    <location>
        <begin position="17"/>
        <end position="88"/>
    </location>
</feature>
<dbReference type="GO" id="GO:0046872">
    <property type="term" value="F:metal ion binding"/>
    <property type="evidence" value="ECO:0007669"/>
    <property type="project" value="UniProtKB-KW"/>
</dbReference>
<dbReference type="Proteomes" id="UP000321570">
    <property type="component" value="Unassembled WGS sequence"/>
</dbReference>
<dbReference type="EMBL" id="CABIJS010000344">
    <property type="protein sequence ID" value="VUZ49992.1"/>
    <property type="molecule type" value="Genomic_DNA"/>
</dbReference>
<reference evidence="6 8" key="3">
    <citation type="submission" date="2019-07" db="EMBL/GenBank/DDBJ databases">
        <authorList>
            <person name="Jastrzebski P J."/>
            <person name="Paukszto L."/>
            <person name="Jastrzebski P J."/>
        </authorList>
    </citation>
    <scope>NUCLEOTIDE SEQUENCE [LARGE SCALE GENOMIC DNA]</scope>
    <source>
        <strain evidence="6 8">WMS-il1</strain>
    </source>
</reference>
<dbReference type="InterPro" id="IPR001820">
    <property type="entry name" value="TIMP"/>
</dbReference>
<keyword evidence="3" id="KW-0479">Metal-binding</keyword>
<evidence type="ECO:0000256" key="3">
    <source>
        <dbReference type="PIRSR" id="PIRSR601820-1"/>
    </source>
</evidence>
<evidence type="ECO:0000313" key="8">
    <source>
        <dbReference type="Proteomes" id="UP000321570"/>
    </source>
</evidence>
<dbReference type="GO" id="GO:0005576">
    <property type="term" value="C:extracellular region"/>
    <property type="evidence" value="ECO:0007669"/>
    <property type="project" value="UniProtKB-SubCell"/>
</dbReference>
<dbReference type="WBParaSite" id="HDID_0000613201-mRNA-1">
    <property type="protein sequence ID" value="HDID_0000613201-mRNA-1"/>
    <property type="gene ID" value="HDID_0000613201"/>
</dbReference>
<keyword evidence="3" id="KW-0862">Zinc</keyword>
<organism evidence="9">
    <name type="scientific">Hymenolepis diminuta</name>
    <name type="common">Rat tapeworm</name>
    <dbReference type="NCBI Taxonomy" id="6216"/>
    <lineage>
        <taxon>Eukaryota</taxon>
        <taxon>Metazoa</taxon>
        <taxon>Spiralia</taxon>
        <taxon>Lophotrochozoa</taxon>
        <taxon>Platyhelminthes</taxon>
        <taxon>Cestoda</taxon>
        <taxon>Eucestoda</taxon>
        <taxon>Cyclophyllidea</taxon>
        <taxon>Hymenolepididae</taxon>
        <taxon>Hymenolepis</taxon>
    </lineage>
</organism>
<feature type="disulfide bond" evidence="4">
    <location>
        <begin position="19"/>
        <end position="128"/>
    </location>
</feature>
<proteinExistence type="predicted"/>
<feature type="binding site" evidence="3">
    <location>
        <position position="17"/>
    </location>
    <ligand>
        <name>Zn(2+)</name>
        <dbReference type="ChEBI" id="CHEBI:29105"/>
        <note>ligand shared with metalloproteinase partner</note>
    </ligand>
</feature>
<keyword evidence="4" id="KW-1015">Disulfide bond</keyword>
<dbReference type="SUPFAM" id="SSF50242">
    <property type="entry name" value="TIMP-like"/>
    <property type="match status" value="1"/>
</dbReference>
<dbReference type="Pfam" id="PF00965">
    <property type="entry name" value="TIMP"/>
    <property type="match status" value="1"/>
</dbReference>
<dbReference type="EMBL" id="UYSG01004272">
    <property type="protein sequence ID" value="VDL58448.1"/>
    <property type="molecule type" value="Genomic_DNA"/>
</dbReference>
<name>A0A0R3SMG7_HYMDI</name>
<evidence type="ECO:0000313" key="5">
    <source>
        <dbReference type="EMBL" id="VDL58448.1"/>
    </source>
</evidence>
<evidence type="ECO:0000256" key="4">
    <source>
        <dbReference type="PIRSR" id="PIRSR601820-3"/>
    </source>
</evidence>
<dbReference type="GO" id="GO:0008191">
    <property type="term" value="F:metalloendopeptidase inhibitor activity"/>
    <property type="evidence" value="ECO:0007669"/>
    <property type="project" value="InterPro"/>
</dbReference>
<keyword evidence="2" id="KW-0964">Secreted</keyword>
<evidence type="ECO:0000313" key="7">
    <source>
        <dbReference type="Proteomes" id="UP000274504"/>
    </source>
</evidence>
<accession>A0A0R3SMG7</accession>